<organism evidence="1 2">
    <name type="scientific">Suillus subaureus</name>
    <dbReference type="NCBI Taxonomy" id="48587"/>
    <lineage>
        <taxon>Eukaryota</taxon>
        <taxon>Fungi</taxon>
        <taxon>Dikarya</taxon>
        <taxon>Basidiomycota</taxon>
        <taxon>Agaricomycotina</taxon>
        <taxon>Agaricomycetes</taxon>
        <taxon>Agaricomycetidae</taxon>
        <taxon>Boletales</taxon>
        <taxon>Suillineae</taxon>
        <taxon>Suillaceae</taxon>
        <taxon>Suillus</taxon>
    </lineage>
</organism>
<evidence type="ECO:0000313" key="2">
    <source>
        <dbReference type="Proteomes" id="UP000807769"/>
    </source>
</evidence>
<comment type="caution">
    <text evidence="1">The sequence shown here is derived from an EMBL/GenBank/DDBJ whole genome shotgun (WGS) entry which is preliminary data.</text>
</comment>
<accession>A0A9P7JDY9</accession>
<evidence type="ECO:0000313" key="1">
    <source>
        <dbReference type="EMBL" id="KAG1817564.1"/>
    </source>
</evidence>
<dbReference type="GeneID" id="64634033"/>
<sequence>MPIPLILELTIVKPSFKPGAGKFFYLLHITDDMYTKSYISTIVLSPPLLCRQHVH</sequence>
<dbReference type="EMBL" id="JABBWG010000013">
    <property type="protein sequence ID" value="KAG1817564.1"/>
    <property type="molecule type" value="Genomic_DNA"/>
</dbReference>
<dbReference type="AlphaFoldDB" id="A0A9P7JDY9"/>
<protein>
    <submittedName>
        <fullName evidence="1">Uncharacterized protein</fullName>
    </submittedName>
</protein>
<keyword evidence="2" id="KW-1185">Reference proteome</keyword>
<dbReference type="Proteomes" id="UP000807769">
    <property type="component" value="Unassembled WGS sequence"/>
</dbReference>
<dbReference type="RefSeq" id="XP_041193806.1">
    <property type="nucleotide sequence ID" value="XM_041340017.1"/>
</dbReference>
<dbReference type="OrthoDB" id="2692437at2759"/>
<gene>
    <name evidence="1" type="ORF">BJ212DRAFT_1480136</name>
</gene>
<name>A0A9P7JDY9_9AGAM</name>
<proteinExistence type="predicted"/>
<reference evidence="1" key="1">
    <citation type="journal article" date="2020" name="New Phytol.">
        <title>Comparative genomics reveals dynamic genome evolution in host specialist ectomycorrhizal fungi.</title>
        <authorList>
            <person name="Lofgren L.A."/>
            <person name="Nguyen N.H."/>
            <person name="Vilgalys R."/>
            <person name="Ruytinx J."/>
            <person name="Liao H.L."/>
            <person name="Branco S."/>
            <person name="Kuo A."/>
            <person name="LaButti K."/>
            <person name="Lipzen A."/>
            <person name="Andreopoulos W."/>
            <person name="Pangilinan J."/>
            <person name="Riley R."/>
            <person name="Hundley H."/>
            <person name="Na H."/>
            <person name="Barry K."/>
            <person name="Grigoriev I.V."/>
            <person name="Stajich J.E."/>
            <person name="Kennedy P.G."/>
        </authorList>
    </citation>
    <scope>NUCLEOTIDE SEQUENCE</scope>
    <source>
        <strain evidence="1">MN1</strain>
    </source>
</reference>